<protein>
    <recommendedName>
        <fullName evidence="7">Cytochrome P450</fullName>
    </recommendedName>
</protein>
<accession>A0A0G4FJP9</accession>
<dbReference type="SUPFAM" id="SSF48264">
    <property type="entry name" value="Cytochrome P450"/>
    <property type="match status" value="1"/>
</dbReference>
<evidence type="ECO:0000256" key="2">
    <source>
        <dbReference type="ARBA" id="ARBA00010617"/>
    </source>
</evidence>
<dbReference type="EMBL" id="CDMZ01000419">
    <property type="protein sequence ID" value="CEM13919.1"/>
    <property type="molecule type" value="Genomic_DNA"/>
</dbReference>
<dbReference type="PhylomeDB" id="A0A0G4FJP9"/>
<dbReference type="AlphaFoldDB" id="A0A0G4FJP9"/>
<keyword evidence="3 4" id="KW-0349">Heme</keyword>
<evidence type="ECO:0000256" key="4">
    <source>
        <dbReference type="RuleBase" id="RU000461"/>
    </source>
</evidence>
<evidence type="ECO:0008006" key="7">
    <source>
        <dbReference type="Google" id="ProtNLM"/>
    </source>
</evidence>
<dbReference type="PROSITE" id="PS51257">
    <property type="entry name" value="PROKAR_LIPOPROTEIN"/>
    <property type="match status" value="1"/>
</dbReference>
<dbReference type="InterPro" id="IPR017972">
    <property type="entry name" value="Cyt_P450_CS"/>
</dbReference>
<dbReference type="Pfam" id="PF00067">
    <property type="entry name" value="p450"/>
    <property type="match status" value="1"/>
</dbReference>
<dbReference type="PANTHER" id="PTHR24305:SF166">
    <property type="entry name" value="CYTOCHROME P450 12A4, MITOCHONDRIAL-RELATED"/>
    <property type="match status" value="1"/>
</dbReference>
<keyword evidence="4" id="KW-0560">Oxidoreductase</keyword>
<dbReference type="VEuPathDB" id="CryptoDB:Cvel_17367"/>
<dbReference type="InterPro" id="IPR036396">
    <property type="entry name" value="Cyt_P450_sf"/>
</dbReference>
<evidence type="ECO:0000256" key="5">
    <source>
        <dbReference type="SAM" id="Phobius"/>
    </source>
</evidence>
<dbReference type="CDD" id="cd00302">
    <property type="entry name" value="cytochrome_P450"/>
    <property type="match status" value="1"/>
</dbReference>
<dbReference type="GO" id="GO:0005506">
    <property type="term" value="F:iron ion binding"/>
    <property type="evidence" value="ECO:0007669"/>
    <property type="project" value="InterPro"/>
</dbReference>
<feature type="binding site" description="axial binding residue" evidence="3">
    <location>
        <position position="428"/>
    </location>
    <ligand>
        <name>heme</name>
        <dbReference type="ChEBI" id="CHEBI:30413"/>
    </ligand>
    <ligandPart>
        <name>Fe</name>
        <dbReference type="ChEBI" id="CHEBI:18248"/>
    </ligandPart>
</feature>
<dbReference type="Gene3D" id="1.10.630.10">
    <property type="entry name" value="Cytochrome P450"/>
    <property type="match status" value="1"/>
</dbReference>
<feature type="transmembrane region" description="Helical" evidence="5">
    <location>
        <begin position="6"/>
        <end position="22"/>
    </location>
</feature>
<dbReference type="PANTHER" id="PTHR24305">
    <property type="entry name" value="CYTOCHROME P450"/>
    <property type="match status" value="1"/>
</dbReference>
<evidence type="ECO:0000313" key="6">
    <source>
        <dbReference type="EMBL" id="CEM13919.1"/>
    </source>
</evidence>
<evidence type="ECO:0000256" key="1">
    <source>
        <dbReference type="ARBA" id="ARBA00001971"/>
    </source>
</evidence>
<dbReference type="GO" id="GO:0020037">
    <property type="term" value="F:heme binding"/>
    <property type="evidence" value="ECO:0007669"/>
    <property type="project" value="InterPro"/>
</dbReference>
<dbReference type="InterPro" id="IPR002401">
    <property type="entry name" value="Cyt_P450_E_grp-I"/>
</dbReference>
<dbReference type="GO" id="GO:0004497">
    <property type="term" value="F:monooxygenase activity"/>
    <property type="evidence" value="ECO:0007669"/>
    <property type="project" value="UniProtKB-KW"/>
</dbReference>
<dbReference type="PROSITE" id="PS00086">
    <property type="entry name" value="CYTOCHROME_P450"/>
    <property type="match status" value="1"/>
</dbReference>
<dbReference type="PRINTS" id="PR00463">
    <property type="entry name" value="EP450I"/>
</dbReference>
<keyword evidence="5" id="KW-0812">Transmembrane</keyword>
<organism evidence="6">
    <name type="scientific">Chromera velia CCMP2878</name>
    <dbReference type="NCBI Taxonomy" id="1169474"/>
    <lineage>
        <taxon>Eukaryota</taxon>
        <taxon>Sar</taxon>
        <taxon>Alveolata</taxon>
        <taxon>Colpodellida</taxon>
        <taxon>Chromeraceae</taxon>
        <taxon>Chromera</taxon>
    </lineage>
</organism>
<keyword evidence="5" id="KW-0472">Membrane</keyword>
<keyword evidence="4" id="KW-0503">Monooxygenase</keyword>
<keyword evidence="3 4" id="KW-0479">Metal-binding</keyword>
<comment type="similarity">
    <text evidence="2 4">Belongs to the cytochrome P450 family.</text>
</comment>
<reference evidence="6" key="1">
    <citation type="submission" date="2014-11" db="EMBL/GenBank/DDBJ databases">
        <authorList>
            <person name="Otto D Thomas"/>
            <person name="Naeem Raeece"/>
        </authorList>
    </citation>
    <scope>NUCLEOTIDE SEQUENCE</scope>
</reference>
<dbReference type="InterPro" id="IPR001128">
    <property type="entry name" value="Cyt_P450"/>
</dbReference>
<name>A0A0G4FJP9_9ALVE</name>
<dbReference type="GO" id="GO:0016705">
    <property type="term" value="F:oxidoreductase activity, acting on paired donors, with incorporation or reduction of molecular oxygen"/>
    <property type="evidence" value="ECO:0007669"/>
    <property type="project" value="InterPro"/>
</dbReference>
<comment type="cofactor">
    <cofactor evidence="1 3">
        <name>heme</name>
        <dbReference type="ChEBI" id="CHEBI:30413"/>
    </cofactor>
</comment>
<dbReference type="InterPro" id="IPR050121">
    <property type="entry name" value="Cytochrome_P450_monoxygenase"/>
</dbReference>
<keyword evidence="3 4" id="KW-0408">Iron</keyword>
<sequence>MSTKVLVVVAGAVTVVVGCLLLRNKKPRRNRKSQGKPIPQIHQSMYEVIKGFASSYFPQFLYYLSRSNPSVAFLPLPLAQDVILCSDPIAAKVVFEKCGKSTLYSAIDPFLHGPNLFTHASAKPPQRKEILKGFDLRAVERFREVSEDLFKKWIEEMKRGTEEQREFEPTPNLLSLILKTICKGGFDYDIPDEDGAQLLELFALISVEAKLQLYSPLRKLAASLGLISNHRRALEMATQAYKIVERMIAHYRAQGNEDSAPLMAAIDRCPVYTSDEERKRDIAVLLVAGHDTTAFQIAWCLNDLASHPEVQSELRQQILSCTPAGAAQEGQWGRDSPLLNFVVKESQRVHSVAVCLFREAKEGPVHLPSGQVIEKGSLIAIDLFSAMRNETYYPNADEWRPERWSGTAEETATANAAFIPFSTGARSCVGLTVALVQMRVFLGMLVRNFEIERTANPVLAHCITLEPHGLRIRLKPVFTEDTHTQATS</sequence>
<dbReference type="PRINTS" id="PR00385">
    <property type="entry name" value="P450"/>
</dbReference>
<proteinExistence type="inferred from homology"/>
<evidence type="ECO:0000256" key="3">
    <source>
        <dbReference type="PIRSR" id="PIRSR602401-1"/>
    </source>
</evidence>
<gene>
    <name evidence="6" type="ORF">Cvel_17367</name>
</gene>
<keyword evidence="5" id="KW-1133">Transmembrane helix</keyword>